<accession>A0A8J4TCJ7</accession>
<dbReference type="AlphaFoldDB" id="A0A8J4TCJ7"/>
<dbReference type="SUPFAM" id="SSF118310">
    <property type="entry name" value="AN1-like Zinc finger"/>
    <property type="match status" value="1"/>
</dbReference>
<evidence type="ECO:0000256" key="1">
    <source>
        <dbReference type="ARBA" id="ARBA00022723"/>
    </source>
</evidence>
<evidence type="ECO:0000256" key="3">
    <source>
        <dbReference type="ARBA" id="ARBA00022833"/>
    </source>
</evidence>
<dbReference type="Proteomes" id="UP000748531">
    <property type="component" value="Unassembled WGS sequence"/>
</dbReference>
<dbReference type="Gene3D" id="4.10.1110.10">
    <property type="entry name" value="AN1-like Zinc finger"/>
    <property type="match status" value="1"/>
</dbReference>
<dbReference type="EMBL" id="LUCH01001134">
    <property type="protein sequence ID" value="KAF5403603.1"/>
    <property type="molecule type" value="Genomic_DNA"/>
</dbReference>
<comment type="caution">
    <text evidence="8">The sequence shown here is derived from an EMBL/GenBank/DDBJ whole genome shotgun (WGS) entry which is preliminary data.</text>
</comment>
<dbReference type="Pfam" id="PF01754">
    <property type="entry name" value="zf-A20"/>
    <property type="match status" value="1"/>
</dbReference>
<dbReference type="PANTHER" id="PTHR10634">
    <property type="entry name" value="AN1-TYPE ZINC FINGER PROTEIN"/>
    <property type="match status" value="1"/>
</dbReference>
<keyword evidence="2 4" id="KW-0863">Zinc-finger</keyword>
<keyword evidence="1" id="KW-0479">Metal-binding</keyword>
<keyword evidence="3" id="KW-0862">Zinc</keyword>
<dbReference type="Pfam" id="PF01428">
    <property type="entry name" value="zf-AN1"/>
    <property type="match status" value="1"/>
</dbReference>
<sequence length="208" mass="22582">MEENNQQQNIPLLCRKKCGFFGSPNFDGLCSKCHRSAQLAAQQTNSISSLDSKLPVSDVRRSSESPIETILKRDSPTLPSEQKQAVVPVDSSLSEADNTNSPASGPNTTSSQAELQADSEAAGLSDILDKVKEDSKPSSPASVKSPRCDICRKRVGPAGGYSCRCEGVFCSLHRYSDAHNCSYDYRRAGQEDIRRSNPQVVCSKLPKI</sequence>
<evidence type="ECO:0000259" key="6">
    <source>
        <dbReference type="PROSITE" id="PS51036"/>
    </source>
</evidence>
<feature type="compositionally biased region" description="Polar residues" evidence="5">
    <location>
        <begin position="91"/>
        <end position="114"/>
    </location>
</feature>
<organism evidence="8 9">
    <name type="scientific">Paragonimus heterotremus</name>
    <dbReference type="NCBI Taxonomy" id="100268"/>
    <lineage>
        <taxon>Eukaryota</taxon>
        <taxon>Metazoa</taxon>
        <taxon>Spiralia</taxon>
        <taxon>Lophotrochozoa</taxon>
        <taxon>Platyhelminthes</taxon>
        <taxon>Trematoda</taxon>
        <taxon>Digenea</taxon>
        <taxon>Plagiorchiida</taxon>
        <taxon>Troglotremata</taxon>
        <taxon>Troglotrematidae</taxon>
        <taxon>Paragonimus</taxon>
    </lineage>
</organism>
<dbReference type="SMART" id="SM00259">
    <property type="entry name" value="ZnF_A20"/>
    <property type="match status" value="1"/>
</dbReference>
<dbReference type="InterPro" id="IPR002653">
    <property type="entry name" value="Znf_A20"/>
</dbReference>
<proteinExistence type="predicted"/>
<dbReference type="Gene3D" id="1.20.5.4770">
    <property type="match status" value="1"/>
</dbReference>
<protein>
    <submittedName>
        <fullName evidence="8">Zinc finger A20 and AN1 domain-containing stress-associated protein 8</fullName>
    </submittedName>
</protein>
<dbReference type="PROSITE" id="PS51036">
    <property type="entry name" value="ZF_A20"/>
    <property type="match status" value="1"/>
</dbReference>
<evidence type="ECO:0000313" key="8">
    <source>
        <dbReference type="EMBL" id="KAF5403603.1"/>
    </source>
</evidence>
<dbReference type="PROSITE" id="PS51039">
    <property type="entry name" value="ZF_AN1"/>
    <property type="match status" value="1"/>
</dbReference>
<dbReference type="PANTHER" id="PTHR10634:SF149">
    <property type="entry name" value="AN1-TYPE DOMAIN-CONTAINING PROTEIN-RELATED"/>
    <property type="match status" value="1"/>
</dbReference>
<feature type="domain" description="AN1-type" evidence="7">
    <location>
        <begin position="142"/>
        <end position="189"/>
    </location>
</feature>
<evidence type="ECO:0000313" key="9">
    <source>
        <dbReference type="Proteomes" id="UP000748531"/>
    </source>
</evidence>
<feature type="region of interest" description="Disordered" evidence="5">
    <location>
        <begin position="44"/>
        <end position="117"/>
    </location>
</feature>
<dbReference type="GO" id="GO:0008270">
    <property type="term" value="F:zinc ion binding"/>
    <property type="evidence" value="ECO:0007669"/>
    <property type="project" value="UniProtKB-KW"/>
</dbReference>
<dbReference type="SMART" id="SM00154">
    <property type="entry name" value="ZnF_AN1"/>
    <property type="match status" value="1"/>
</dbReference>
<dbReference type="InterPro" id="IPR050652">
    <property type="entry name" value="AN1_A20_ZnFinger"/>
</dbReference>
<dbReference type="GO" id="GO:0003677">
    <property type="term" value="F:DNA binding"/>
    <property type="evidence" value="ECO:0007669"/>
    <property type="project" value="InterPro"/>
</dbReference>
<keyword evidence="9" id="KW-1185">Reference proteome</keyword>
<evidence type="ECO:0000256" key="2">
    <source>
        <dbReference type="ARBA" id="ARBA00022771"/>
    </source>
</evidence>
<gene>
    <name evidence="8" type="ORF">PHET_02878</name>
</gene>
<dbReference type="InterPro" id="IPR000058">
    <property type="entry name" value="Znf_AN1"/>
</dbReference>
<evidence type="ECO:0000259" key="7">
    <source>
        <dbReference type="PROSITE" id="PS51039"/>
    </source>
</evidence>
<dbReference type="OrthoDB" id="428577at2759"/>
<evidence type="ECO:0000256" key="5">
    <source>
        <dbReference type="SAM" id="MobiDB-lite"/>
    </source>
</evidence>
<reference evidence="8" key="1">
    <citation type="submission" date="2019-05" db="EMBL/GenBank/DDBJ databases">
        <title>Annotation for the trematode Paragonimus heterotremus.</title>
        <authorList>
            <person name="Choi Y.-J."/>
        </authorList>
    </citation>
    <scope>NUCLEOTIDE SEQUENCE</scope>
    <source>
        <strain evidence="8">LC</strain>
    </source>
</reference>
<name>A0A8J4TCJ7_9TREM</name>
<dbReference type="SUPFAM" id="SSF57716">
    <property type="entry name" value="Glucocorticoid receptor-like (DNA-binding domain)"/>
    <property type="match status" value="1"/>
</dbReference>
<evidence type="ECO:0000256" key="4">
    <source>
        <dbReference type="PROSITE-ProRule" id="PRU00449"/>
    </source>
</evidence>
<feature type="domain" description="A20-type" evidence="6">
    <location>
        <begin position="8"/>
        <end position="42"/>
    </location>
</feature>
<dbReference type="InterPro" id="IPR035896">
    <property type="entry name" value="AN1-like_Znf"/>
</dbReference>